<keyword evidence="3 4" id="KW-0040">ANK repeat</keyword>
<keyword evidence="7" id="KW-1185">Reference proteome</keyword>
<keyword evidence="2" id="KW-0677">Repeat</keyword>
<evidence type="ECO:0000256" key="5">
    <source>
        <dbReference type="PROSITE-ProRule" id="PRU00497"/>
    </source>
</evidence>
<dbReference type="InterPro" id="IPR036770">
    <property type="entry name" value="Ankyrin_rpt-contain_sf"/>
</dbReference>
<dbReference type="SMART" id="SM00248">
    <property type="entry name" value="ANK"/>
    <property type="match status" value="4"/>
</dbReference>
<dbReference type="GO" id="GO:0085020">
    <property type="term" value="P:protein K6-linked ubiquitination"/>
    <property type="evidence" value="ECO:0007669"/>
    <property type="project" value="TreeGrafter"/>
</dbReference>
<dbReference type="GO" id="GO:0042302">
    <property type="term" value="F:structural constituent of cuticle"/>
    <property type="evidence" value="ECO:0007669"/>
    <property type="project" value="UniProtKB-UniRule"/>
</dbReference>
<dbReference type="Proteomes" id="UP001107558">
    <property type="component" value="Chromosome 3"/>
</dbReference>
<dbReference type="Pfam" id="PF12796">
    <property type="entry name" value="Ank_2"/>
    <property type="match status" value="1"/>
</dbReference>
<dbReference type="AlphaFoldDB" id="A0A9J6BVZ9"/>
<evidence type="ECO:0008006" key="8">
    <source>
        <dbReference type="Google" id="ProtNLM"/>
    </source>
</evidence>
<dbReference type="Pfam" id="PF00023">
    <property type="entry name" value="Ank"/>
    <property type="match status" value="1"/>
</dbReference>
<dbReference type="InterPro" id="IPR000618">
    <property type="entry name" value="Insect_cuticle"/>
</dbReference>
<dbReference type="PROSITE" id="PS51155">
    <property type="entry name" value="CHIT_BIND_RR_2"/>
    <property type="match status" value="1"/>
</dbReference>
<proteinExistence type="predicted"/>
<dbReference type="Pfam" id="PF00379">
    <property type="entry name" value="Chitin_bind_4"/>
    <property type="match status" value="1"/>
</dbReference>
<dbReference type="PANTHER" id="PTHR24171:SF8">
    <property type="entry name" value="BRCA1-ASSOCIATED RING DOMAIN PROTEIN 1"/>
    <property type="match status" value="1"/>
</dbReference>
<reference evidence="6" key="1">
    <citation type="submission" date="2021-03" db="EMBL/GenBank/DDBJ databases">
        <title>Chromosome level genome of the anhydrobiotic midge Polypedilum vanderplanki.</title>
        <authorList>
            <person name="Yoshida Y."/>
            <person name="Kikawada T."/>
            <person name="Gusev O."/>
        </authorList>
    </citation>
    <scope>NUCLEOTIDE SEQUENCE</scope>
    <source>
        <strain evidence="6">NIAS01</strain>
        <tissue evidence="6">Whole body or cell culture</tissue>
    </source>
</reference>
<protein>
    <recommendedName>
        <fullName evidence="8">Ankyrin repeat protein</fullName>
    </recommendedName>
</protein>
<evidence type="ECO:0000313" key="7">
    <source>
        <dbReference type="Proteomes" id="UP001107558"/>
    </source>
</evidence>
<dbReference type="PROSITE" id="PS00233">
    <property type="entry name" value="CHIT_BIND_RR_1"/>
    <property type="match status" value="1"/>
</dbReference>
<dbReference type="OrthoDB" id="67310at2759"/>
<feature type="repeat" description="ANK" evidence="4">
    <location>
        <begin position="145"/>
        <end position="177"/>
    </location>
</feature>
<dbReference type="PROSITE" id="PS50297">
    <property type="entry name" value="ANK_REP_REGION"/>
    <property type="match status" value="2"/>
</dbReference>
<evidence type="ECO:0000256" key="3">
    <source>
        <dbReference type="ARBA" id="ARBA00023043"/>
    </source>
</evidence>
<dbReference type="InterPro" id="IPR002110">
    <property type="entry name" value="Ankyrin_rpt"/>
</dbReference>
<evidence type="ECO:0000256" key="2">
    <source>
        <dbReference type="ARBA" id="ARBA00022737"/>
    </source>
</evidence>
<sequence length="340" mass="38852">MYLKKVKNNLIEYYKHNESNLCTKLGKFVKKGPPPLKYCKLGKANLLHRATKHNNLNVVKEILSTSYRNLDAKDENGMTAVHLAAINKVSAEIMKLLIENGSALASRDSVGNTPLHYACKFECKEMVELLIGASKPLIYARNTFTHEVPLHEAAKVGNLEIVKILLQNNAATNGLNTIPYFLFDNFVYKKEEKEIVEPKKSFYFYEPPSTISTPLSSYKSRETIPITEEIEEHRAYVPVYQSIEHKPKIKSLPLPTPTSYVEFNEHKYKTEHEHENKNYDFGYHVTDYKSGNNFGHTQSKKQNVINGQYSILMPDGRIQVTKYIADDSGFHADISYKTIL</sequence>
<dbReference type="SUPFAM" id="SSF48403">
    <property type="entry name" value="Ankyrin repeat"/>
    <property type="match status" value="1"/>
</dbReference>
<dbReference type="Gene3D" id="1.25.40.20">
    <property type="entry name" value="Ankyrin repeat-containing domain"/>
    <property type="match status" value="1"/>
</dbReference>
<gene>
    <name evidence="6" type="ORF">PVAND_003736</name>
</gene>
<name>A0A9J6BVZ9_POLVA</name>
<dbReference type="PANTHER" id="PTHR24171">
    <property type="entry name" value="ANKYRIN REPEAT DOMAIN-CONTAINING PROTEIN 39-RELATED"/>
    <property type="match status" value="1"/>
</dbReference>
<evidence type="ECO:0000256" key="1">
    <source>
        <dbReference type="ARBA" id="ARBA00022460"/>
    </source>
</evidence>
<dbReference type="EMBL" id="JADBJN010000003">
    <property type="protein sequence ID" value="KAG5673715.1"/>
    <property type="molecule type" value="Genomic_DNA"/>
</dbReference>
<keyword evidence="1 5" id="KW-0193">Cuticle</keyword>
<dbReference type="GO" id="GO:0070531">
    <property type="term" value="C:BRCA1-A complex"/>
    <property type="evidence" value="ECO:0007669"/>
    <property type="project" value="TreeGrafter"/>
</dbReference>
<dbReference type="InterPro" id="IPR031311">
    <property type="entry name" value="CHIT_BIND_RR_consensus"/>
</dbReference>
<evidence type="ECO:0000256" key="4">
    <source>
        <dbReference type="PROSITE-ProRule" id="PRU00023"/>
    </source>
</evidence>
<dbReference type="GO" id="GO:0004842">
    <property type="term" value="F:ubiquitin-protein transferase activity"/>
    <property type="evidence" value="ECO:0007669"/>
    <property type="project" value="TreeGrafter"/>
</dbReference>
<comment type="caution">
    <text evidence="6">The sequence shown here is derived from an EMBL/GenBank/DDBJ whole genome shotgun (WGS) entry which is preliminary data.</text>
</comment>
<dbReference type="GO" id="GO:0031436">
    <property type="term" value="C:BRCA1-BARD1 complex"/>
    <property type="evidence" value="ECO:0007669"/>
    <property type="project" value="TreeGrafter"/>
</dbReference>
<feature type="repeat" description="ANK" evidence="4">
    <location>
        <begin position="76"/>
        <end position="109"/>
    </location>
</feature>
<dbReference type="PROSITE" id="PS50088">
    <property type="entry name" value="ANK_REPEAT"/>
    <property type="match status" value="2"/>
</dbReference>
<accession>A0A9J6BVZ9</accession>
<organism evidence="6 7">
    <name type="scientific">Polypedilum vanderplanki</name>
    <name type="common">Sleeping chironomid midge</name>
    <dbReference type="NCBI Taxonomy" id="319348"/>
    <lineage>
        <taxon>Eukaryota</taxon>
        <taxon>Metazoa</taxon>
        <taxon>Ecdysozoa</taxon>
        <taxon>Arthropoda</taxon>
        <taxon>Hexapoda</taxon>
        <taxon>Insecta</taxon>
        <taxon>Pterygota</taxon>
        <taxon>Neoptera</taxon>
        <taxon>Endopterygota</taxon>
        <taxon>Diptera</taxon>
        <taxon>Nematocera</taxon>
        <taxon>Chironomoidea</taxon>
        <taxon>Chironomidae</taxon>
        <taxon>Chironominae</taxon>
        <taxon>Polypedilum</taxon>
        <taxon>Polypedilum</taxon>
    </lineage>
</organism>
<evidence type="ECO:0000313" key="6">
    <source>
        <dbReference type="EMBL" id="KAG5673715.1"/>
    </source>
</evidence>